<dbReference type="Gene3D" id="3.40.630.30">
    <property type="match status" value="1"/>
</dbReference>
<name>A0ABU2LG86_9ACTN</name>
<keyword evidence="1 4" id="KW-0808">Transferase</keyword>
<dbReference type="PROSITE" id="PS51186">
    <property type="entry name" value="GNAT"/>
    <property type="match status" value="1"/>
</dbReference>
<dbReference type="PANTHER" id="PTHR43877">
    <property type="entry name" value="AMINOALKYLPHOSPHONATE N-ACETYLTRANSFERASE-RELATED-RELATED"/>
    <property type="match status" value="1"/>
</dbReference>
<dbReference type="PANTHER" id="PTHR43877:SF2">
    <property type="entry name" value="AMINOALKYLPHOSPHONATE N-ACETYLTRANSFERASE-RELATED"/>
    <property type="match status" value="1"/>
</dbReference>
<dbReference type="InterPro" id="IPR000182">
    <property type="entry name" value="GNAT_dom"/>
</dbReference>
<dbReference type="EC" id="2.3.1.-" evidence="4"/>
<keyword evidence="2 4" id="KW-0012">Acyltransferase</keyword>
<gene>
    <name evidence="4" type="ORF">RM780_27115</name>
</gene>
<proteinExistence type="predicted"/>
<evidence type="ECO:0000313" key="5">
    <source>
        <dbReference type="Proteomes" id="UP001183388"/>
    </source>
</evidence>
<accession>A0ABU2LG86</accession>
<protein>
    <submittedName>
        <fullName evidence="4">GNAT family N-acetyltransferase</fullName>
        <ecNumber evidence="4">2.3.1.-</ecNumber>
    </submittedName>
</protein>
<feature type="domain" description="N-acetyltransferase" evidence="3">
    <location>
        <begin position="10"/>
        <end position="175"/>
    </location>
</feature>
<organism evidence="4 5">
    <name type="scientific">Streptomyces boetiae</name>
    <dbReference type="NCBI Taxonomy" id="3075541"/>
    <lineage>
        <taxon>Bacteria</taxon>
        <taxon>Bacillati</taxon>
        <taxon>Actinomycetota</taxon>
        <taxon>Actinomycetes</taxon>
        <taxon>Kitasatosporales</taxon>
        <taxon>Streptomycetaceae</taxon>
        <taxon>Streptomyces</taxon>
    </lineage>
</organism>
<dbReference type="InterPro" id="IPR016181">
    <property type="entry name" value="Acyl_CoA_acyltransferase"/>
</dbReference>
<dbReference type="Proteomes" id="UP001183388">
    <property type="component" value="Unassembled WGS sequence"/>
</dbReference>
<keyword evidence="5" id="KW-1185">Reference proteome</keyword>
<dbReference type="EMBL" id="JAVREN010000082">
    <property type="protein sequence ID" value="MDT0310591.1"/>
    <property type="molecule type" value="Genomic_DNA"/>
</dbReference>
<dbReference type="InterPro" id="IPR050832">
    <property type="entry name" value="Bact_Acetyltransf"/>
</dbReference>
<evidence type="ECO:0000313" key="4">
    <source>
        <dbReference type="EMBL" id="MDT0310591.1"/>
    </source>
</evidence>
<dbReference type="SUPFAM" id="SSF55729">
    <property type="entry name" value="Acyl-CoA N-acyltransferases (Nat)"/>
    <property type="match status" value="1"/>
</dbReference>
<evidence type="ECO:0000256" key="2">
    <source>
        <dbReference type="ARBA" id="ARBA00023315"/>
    </source>
</evidence>
<dbReference type="GO" id="GO:0016746">
    <property type="term" value="F:acyltransferase activity"/>
    <property type="evidence" value="ECO:0007669"/>
    <property type="project" value="UniProtKB-KW"/>
</dbReference>
<dbReference type="RefSeq" id="WP_311633557.1">
    <property type="nucleotide sequence ID" value="NZ_JAVREN010000082.1"/>
</dbReference>
<dbReference type="Pfam" id="PF00583">
    <property type="entry name" value="Acetyltransf_1"/>
    <property type="match status" value="1"/>
</dbReference>
<comment type="caution">
    <text evidence="4">The sequence shown here is derived from an EMBL/GenBank/DDBJ whole genome shotgun (WGS) entry which is preliminary data.</text>
</comment>
<sequence>MSAPVLLSPDAFREAVPGLAALLAEVVAGGASLGFLSPFTASEAAAWWREREPAVAGGSLLVWAVPGTSPGAVAGTVSLAPEAKPNGRHRAEVIKLMVGPQARGRGLGRALLAAAEAEAARRGAALLLLDTETGSPAERLYRAAGWTPYGLVPAYAADPSGELRDCGFYYKFLATSGRC</sequence>
<evidence type="ECO:0000259" key="3">
    <source>
        <dbReference type="PROSITE" id="PS51186"/>
    </source>
</evidence>
<reference evidence="5" key="1">
    <citation type="submission" date="2023-07" db="EMBL/GenBank/DDBJ databases">
        <title>30 novel species of actinomycetes from the DSMZ collection.</title>
        <authorList>
            <person name="Nouioui I."/>
        </authorList>
    </citation>
    <scope>NUCLEOTIDE SEQUENCE [LARGE SCALE GENOMIC DNA]</scope>
    <source>
        <strain evidence="5">DSM 44917</strain>
    </source>
</reference>
<evidence type="ECO:0000256" key="1">
    <source>
        <dbReference type="ARBA" id="ARBA00022679"/>
    </source>
</evidence>